<name>M4S961_9ALTE</name>
<dbReference type="RefSeq" id="WP_015431326.1">
    <property type="nucleotide sequence ID" value="NC_020514.1"/>
</dbReference>
<dbReference type="InterPro" id="IPR011990">
    <property type="entry name" value="TPR-like_helical_dom_sf"/>
</dbReference>
<dbReference type="HOGENOM" id="CLU_1446362_0_0_6"/>
<evidence type="ECO:0000313" key="2">
    <source>
        <dbReference type="EMBL" id="AGH47212.1"/>
    </source>
</evidence>
<dbReference type="SUPFAM" id="SSF48452">
    <property type="entry name" value="TPR-like"/>
    <property type="match status" value="1"/>
</dbReference>
<dbReference type="Proteomes" id="UP000011864">
    <property type="component" value="Chromosome"/>
</dbReference>
<evidence type="ECO:0000256" key="1">
    <source>
        <dbReference type="PROSITE-ProRule" id="PRU00339"/>
    </source>
</evidence>
<dbReference type="AlphaFoldDB" id="M4S961"/>
<organism evidence="2 3">
    <name type="scientific">Paraglaciecola psychrophila 170</name>
    <dbReference type="NCBI Taxonomy" id="1129794"/>
    <lineage>
        <taxon>Bacteria</taxon>
        <taxon>Pseudomonadati</taxon>
        <taxon>Pseudomonadota</taxon>
        <taxon>Gammaproteobacteria</taxon>
        <taxon>Alteromonadales</taxon>
        <taxon>Alteromonadaceae</taxon>
        <taxon>Paraglaciecola</taxon>
    </lineage>
</organism>
<dbReference type="Gene3D" id="1.25.40.10">
    <property type="entry name" value="Tetratricopeptide repeat domain"/>
    <property type="match status" value="1"/>
</dbReference>
<gene>
    <name evidence="2" type="ORF">C427_5113</name>
</gene>
<reference evidence="2 3" key="1">
    <citation type="journal article" date="2013" name="Genome Announc.">
        <title>Complete Genome Sequence of Glaciecola psychrophila Strain 170T.</title>
        <authorList>
            <person name="Yin J."/>
            <person name="Chen J."/>
            <person name="Liu G."/>
            <person name="Yu Y."/>
            <person name="Song L."/>
            <person name="Wang X."/>
            <person name="Qu X."/>
        </authorList>
    </citation>
    <scope>NUCLEOTIDE SEQUENCE [LARGE SCALE GENOMIC DNA]</scope>
    <source>
        <strain evidence="2 3">170</strain>
    </source>
</reference>
<evidence type="ECO:0000313" key="3">
    <source>
        <dbReference type="Proteomes" id="UP000011864"/>
    </source>
</evidence>
<dbReference type="OrthoDB" id="5801251at2"/>
<keyword evidence="3" id="KW-1185">Reference proteome</keyword>
<sequence>MFYNNNGADALLKKDYVKAYAYFRAAFMQSSDLPSVLANLGYLYRLTGHYELAERTYLRAIKQDKNNLTAWRNLSYLYRYMGHDEKANDIVNRVKRKRADNPFFHINLEDKAFEKQQWKIALRHYQFALKLDKSTHEVFFGLGETYFELGNIKRSYHYLQLAKKKSRNQEIKKSRTQQEQAAYQGKIDMLATIKPG</sequence>
<proteinExistence type="predicted"/>
<dbReference type="KEGG" id="gps:C427_5113"/>
<dbReference type="EMBL" id="CP003837">
    <property type="protein sequence ID" value="AGH47212.1"/>
    <property type="molecule type" value="Genomic_DNA"/>
</dbReference>
<protein>
    <submittedName>
        <fullName evidence="2">Uncharacterized protein</fullName>
    </submittedName>
</protein>
<dbReference type="InterPro" id="IPR052943">
    <property type="entry name" value="TMTC_O-mannosyl-trnsfr"/>
</dbReference>
<keyword evidence="1" id="KW-0802">TPR repeat</keyword>
<dbReference type="InterPro" id="IPR019734">
    <property type="entry name" value="TPR_rpt"/>
</dbReference>
<dbReference type="PANTHER" id="PTHR44809">
    <property type="match status" value="1"/>
</dbReference>
<dbReference type="STRING" id="1129794.C427_5113"/>
<dbReference type="SMART" id="SM00028">
    <property type="entry name" value="TPR"/>
    <property type="match status" value="3"/>
</dbReference>
<dbReference type="Pfam" id="PF14559">
    <property type="entry name" value="TPR_19"/>
    <property type="match status" value="1"/>
</dbReference>
<feature type="repeat" description="TPR" evidence="1">
    <location>
        <begin position="34"/>
        <end position="67"/>
    </location>
</feature>
<dbReference type="PROSITE" id="PS50005">
    <property type="entry name" value="TPR"/>
    <property type="match status" value="1"/>
</dbReference>
<dbReference type="eggNOG" id="COG0457">
    <property type="taxonomic scope" value="Bacteria"/>
</dbReference>
<dbReference type="PANTHER" id="PTHR44809:SF1">
    <property type="entry name" value="PROTEIN O-MANNOSYL-TRANSFERASE TMTC1"/>
    <property type="match status" value="1"/>
</dbReference>
<dbReference type="PATRIC" id="fig|1129794.4.peg.5098"/>
<accession>M4S961</accession>